<keyword evidence="3" id="KW-0472">Membrane</keyword>
<keyword evidence="8" id="KW-1185">Reference proteome</keyword>
<dbReference type="CDD" id="cd13580">
    <property type="entry name" value="PBP2_AlgQ_like_1"/>
    <property type="match status" value="1"/>
</dbReference>
<dbReference type="Proteomes" id="UP000247476">
    <property type="component" value="Unassembled WGS sequence"/>
</dbReference>
<feature type="region of interest" description="Disordered" evidence="6">
    <location>
        <begin position="16"/>
        <end position="39"/>
    </location>
</feature>
<keyword evidence="5" id="KW-0449">Lipoprotein</keyword>
<dbReference type="SUPFAM" id="SSF53850">
    <property type="entry name" value="Periplasmic binding protein-like II"/>
    <property type="match status" value="1"/>
</dbReference>
<proteinExistence type="predicted"/>
<evidence type="ECO:0000256" key="3">
    <source>
        <dbReference type="ARBA" id="ARBA00023136"/>
    </source>
</evidence>
<dbReference type="Gene3D" id="3.40.190.10">
    <property type="entry name" value="Periplasmic binding protein-like II"/>
    <property type="match status" value="2"/>
</dbReference>
<dbReference type="OrthoDB" id="2498644at2"/>
<evidence type="ECO:0000256" key="5">
    <source>
        <dbReference type="ARBA" id="ARBA00023288"/>
    </source>
</evidence>
<organism evidence="7 8">
    <name type="scientific">Paenibacillus flagellatus</name>
    <dbReference type="NCBI Taxonomy" id="2211139"/>
    <lineage>
        <taxon>Bacteria</taxon>
        <taxon>Bacillati</taxon>
        <taxon>Bacillota</taxon>
        <taxon>Bacilli</taxon>
        <taxon>Bacillales</taxon>
        <taxon>Paenibacillaceae</taxon>
        <taxon>Paenibacillus</taxon>
    </lineage>
</organism>
<comment type="caution">
    <text evidence="7">The sequence shown here is derived from an EMBL/GenBank/DDBJ whole genome shotgun (WGS) entry which is preliminary data.</text>
</comment>
<reference evidence="7 8" key="1">
    <citation type="submission" date="2018-05" db="EMBL/GenBank/DDBJ databases">
        <title>Paenibacillus flagellatus sp. nov., isolated from selenium mineral soil.</title>
        <authorList>
            <person name="Dai X."/>
        </authorList>
    </citation>
    <scope>NUCLEOTIDE SEQUENCE [LARGE SCALE GENOMIC DNA]</scope>
    <source>
        <strain evidence="7 8">DXL2</strain>
    </source>
</reference>
<keyword evidence="2" id="KW-0732">Signal</keyword>
<accession>A0A2V5KEA6</accession>
<evidence type="ECO:0000256" key="6">
    <source>
        <dbReference type="SAM" id="MobiDB-lite"/>
    </source>
</evidence>
<dbReference type="AlphaFoldDB" id="A0A2V5KEA6"/>
<dbReference type="InterPro" id="IPR050490">
    <property type="entry name" value="Bact_solute-bd_prot1"/>
</dbReference>
<feature type="compositionally biased region" description="Low complexity" evidence="6">
    <location>
        <begin position="16"/>
        <end position="33"/>
    </location>
</feature>
<evidence type="ECO:0000256" key="4">
    <source>
        <dbReference type="ARBA" id="ARBA00023139"/>
    </source>
</evidence>
<name>A0A2V5KEA6_9BACL</name>
<dbReference type="EMBL" id="QJVJ01000002">
    <property type="protein sequence ID" value="PYI56674.1"/>
    <property type="molecule type" value="Genomic_DNA"/>
</dbReference>
<dbReference type="Pfam" id="PF13416">
    <property type="entry name" value="SBP_bac_8"/>
    <property type="match status" value="1"/>
</dbReference>
<evidence type="ECO:0000313" key="8">
    <source>
        <dbReference type="Proteomes" id="UP000247476"/>
    </source>
</evidence>
<dbReference type="PANTHER" id="PTHR43649">
    <property type="entry name" value="ARABINOSE-BINDING PROTEIN-RELATED"/>
    <property type="match status" value="1"/>
</dbReference>
<evidence type="ECO:0000256" key="2">
    <source>
        <dbReference type="ARBA" id="ARBA00022729"/>
    </source>
</evidence>
<dbReference type="InterPro" id="IPR006059">
    <property type="entry name" value="SBP"/>
</dbReference>
<keyword evidence="1" id="KW-1003">Cell membrane</keyword>
<gene>
    <name evidence="7" type="ORF">DLM86_06060</name>
</gene>
<evidence type="ECO:0000256" key="1">
    <source>
        <dbReference type="ARBA" id="ARBA00022475"/>
    </source>
</evidence>
<sequence>MALLMAGSLAITAACGTSGSNSDTDSSSTTPTTADKPKPTLRNLSVWMQDDYNHYPVAKMLEEKTGYKVQYDMLPQENVTEKLNLLIASAEPYDVVTTLGTSSYKALYSDYAKRGALVDLGPLIDKYGPHIKASLSQETLDAAKVDGKLYGIPVKTLANVSSSLMIRKDWLDKLGLKMPTTTDELVAVLKAFKEKDPGGNGAKNIPFAISGTASIVENLAGAFGIPNTWNEVDGKLLPRAMDPAYKDYVTFMNNLFNEGLLDKEFPINQAATVNEKFTSGRVGVIAVGWAGVPMLTDALIKNNPNAQMVYMPTLKGPKGKFGLSEPTGFDRITFIPKASKNPEDAIKWINAKLDKDTFRNTAIGEENKHYTFKDGAYTPILPIFNDERNQAVNFLTGSDEKNYPTYWQARVRKDSRLFAAWEYLNVKEPASIRVKDPLGMSPYLQEYSKHNASLSTMVNDQTVKYISGGEPISSLDAFIAKFKAAGGEASVKEVNDWYTATKK</sequence>
<protein>
    <submittedName>
        <fullName evidence="7">ABC transporter substrate-binding protein</fullName>
    </submittedName>
</protein>
<dbReference type="PANTHER" id="PTHR43649:SF33">
    <property type="entry name" value="POLYGALACTURONAN_RHAMNOGALACTURONAN-BINDING PROTEIN YTCQ"/>
    <property type="match status" value="1"/>
</dbReference>
<keyword evidence="4" id="KW-0564">Palmitate</keyword>
<evidence type="ECO:0000313" key="7">
    <source>
        <dbReference type="EMBL" id="PYI56674.1"/>
    </source>
</evidence>